<name>A0A2G4U6F3_YERBE</name>
<dbReference type="PROSITE" id="PS50893">
    <property type="entry name" value="ABC_TRANSPORTER_2"/>
    <property type="match status" value="1"/>
</dbReference>
<dbReference type="Pfam" id="PF06472">
    <property type="entry name" value="ABC_membrane_2"/>
    <property type="match status" value="1"/>
</dbReference>
<evidence type="ECO:0000313" key="11">
    <source>
        <dbReference type="EMBL" id="PHZ28822.1"/>
    </source>
</evidence>
<keyword evidence="6 8" id="KW-1133">Transmembrane helix</keyword>
<keyword evidence="4" id="KW-0547">Nucleotide-binding</keyword>
<sequence length="563" mass="64289">MKKLFAMLLDLSRPFWWKRQNWQAWLLLASILAIGFGVVYLNIRINDWSKSFYDALGAFDSAKLYGLVKEYSLYIAIYIGIYVYQDWLIKLLTIQWRGALTEQLIDSWFAKRAFYRLSLNGQMDNPDQRIAEDIDLFVTKTLELFTSFIINFAQLSSFVIILWNLSGVQQFTLWGKNITLYGYLVWVAVIYTLLGSLITHWIGKKLHGLNYQKQKAEADFRASLLRKHDNAEQIALYGGENQEKHHLKRNFSAIVSNWRAMMNSERNLGFFTVGYGRISMIVPIFAALPAFLNKTVTLGGLMQIRSAFSQVYSALSWFVRAYHLLVTWSATLERLSQFKQAILDEQRKQPLATAGDELVTQNLSLSTPQGMALLHDIKLHCAHGSWHRLSGESGLGKSTLLRTLSGLWPYYSGGWVMPQGRNLLLPQQSYLGQGTLAELLCYPLASTAEPEYLREILHKVGLSGWQDRLDARLNWDRIFSGGERQRLAFARALINQPDTLYLDEATSNLDTATARELLLLLKKQLPQCTLVAITHQHGLADLFEYQHDLSQFRLPTAAISAVN</sequence>
<feature type="transmembrane region" description="Helical" evidence="8">
    <location>
        <begin position="144"/>
        <end position="163"/>
    </location>
</feature>
<evidence type="ECO:0000256" key="7">
    <source>
        <dbReference type="ARBA" id="ARBA00023136"/>
    </source>
</evidence>
<keyword evidence="2" id="KW-0813">Transport</keyword>
<evidence type="ECO:0000313" key="12">
    <source>
        <dbReference type="Proteomes" id="UP000229378"/>
    </source>
</evidence>
<dbReference type="SMART" id="SM00382">
    <property type="entry name" value="AAA"/>
    <property type="match status" value="1"/>
</dbReference>
<proteinExistence type="predicted"/>
<feature type="domain" description="ABC transporter" evidence="9">
    <location>
        <begin position="358"/>
        <end position="562"/>
    </location>
</feature>
<dbReference type="GO" id="GO:0005524">
    <property type="term" value="F:ATP binding"/>
    <property type="evidence" value="ECO:0007669"/>
    <property type="project" value="UniProtKB-KW"/>
</dbReference>
<dbReference type="PROSITE" id="PS50929">
    <property type="entry name" value="ABC_TM1F"/>
    <property type="match status" value="1"/>
</dbReference>
<dbReference type="PANTHER" id="PTHR11384:SF59">
    <property type="entry name" value="LYSOSOMAL COBALAMIN TRANSPORTER ABCD4"/>
    <property type="match status" value="1"/>
</dbReference>
<dbReference type="Gene3D" id="3.40.50.300">
    <property type="entry name" value="P-loop containing nucleotide triphosphate hydrolases"/>
    <property type="match status" value="1"/>
</dbReference>
<dbReference type="InterPro" id="IPR036640">
    <property type="entry name" value="ABC1_TM_sf"/>
</dbReference>
<feature type="transmembrane region" description="Helical" evidence="8">
    <location>
        <begin position="183"/>
        <end position="203"/>
    </location>
</feature>
<evidence type="ECO:0000259" key="9">
    <source>
        <dbReference type="PROSITE" id="PS50893"/>
    </source>
</evidence>
<accession>A0A2G4U6F3</accession>
<keyword evidence="7 8" id="KW-0472">Membrane</keyword>
<protein>
    <submittedName>
        <fullName evidence="11">ABC transporter ATP-binding protein</fullName>
    </submittedName>
</protein>
<gene>
    <name evidence="11" type="ORF">CS533_02155</name>
</gene>
<evidence type="ECO:0000256" key="8">
    <source>
        <dbReference type="SAM" id="Phobius"/>
    </source>
</evidence>
<evidence type="ECO:0000259" key="10">
    <source>
        <dbReference type="PROSITE" id="PS50929"/>
    </source>
</evidence>
<evidence type="ECO:0000256" key="3">
    <source>
        <dbReference type="ARBA" id="ARBA00022692"/>
    </source>
</evidence>
<dbReference type="InterPro" id="IPR050835">
    <property type="entry name" value="ABC_transporter_sub-D"/>
</dbReference>
<feature type="transmembrane region" description="Helical" evidence="8">
    <location>
        <begin position="21"/>
        <end position="43"/>
    </location>
</feature>
<dbReference type="InterPro" id="IPR003593">
    <property type="entry name" value="AAA+_ATPase"/>
</dbReference>
<dbReference type="GO" id="GO:0140359">
    <property type="term" value="F:ABC-type transporter activity"/>
    <property type="evidence" value="ECO:0007669"/>
    <property type="project" value="InterPro"/>
</dbReference>
<comment type="subcellular location">
    <subcellularLocation>
        <location evidence="1">Cell membrane</location>
        <topology evidence="1">Multi-pass membrane protein</topology>
    </subcellularLocation>
</comment>
<feature type="transmembrane region" description="Helical" evidence="8">
    <location>
        <begin position="268"/>
        <end position="291"/>
    </location>
</feature>
<evidence type="ECO:0000256" key="5">
    <source>
        <dbReference type="ARBA" id="ARBA00022840"/>
    </source>
</evidence>
<dbReference type="AlphaFoldDB" id="A0A2G4U6F3"/>
<dbReference type="InterPro" id="IPR003439">
    <property type="entry name" value="ABC_transporter-like_ATP-bd"/>
</dbReference>
<dbReference type="GO" id="GO:0016887">
    <property type="term" value="F:ATP hydrolysis activity"/>
    <property type="evidence" value="ECO:0007669"/>
    <property type="project" value="InterPro"/>
</dbReference>
<feature type="domain" description="ABC transmembrane type-1" evidence="10">
    <location>
        <begin position="73"/>
        <end position="327"/>
    </location>
</feature>
<dbReference type="Proteomes" id="UP000229378">
    <property type="component" value="Unassembled WGS sequence"/>
</dbReference>
<evidence type="ECO:0000256" key="2">
    <source>
        <dbReference type="ARBA" id="ARBA00022448"/>
    </source>
</evidence>
<dbReference type="Pfam" id="PF00005">
    <property type="entry name" value="ABC_tran"/>
    <property type="match status" value="1"/>
</dbReference>
<keyword evidence="3 8" id="KW-0812">Transmembrane</keyword>
<dbReference type="Gene3D" id="1.20.1560.10">
    <property type="entry name" value="ABC transporter type 1, transmembrane domain"/>
    <property type="match status" value="1"/>
</dbReference>
<dbReference type="InterPro" id="IPR011527">
    <property type="entry name" value="ABC1_TM_dom"/>
</dbReference>
<dbReference type="SUPFAM" id="SSF52540">
    <property type="entry name" value="P-loop containing nucleoside triphosphate hydrolases"/>
    <property type="match status" value="1"/>
</dbReference>
<evidence type="ECO:0000256" key="1">
    <source>
        <dbReference type="ARBA" id="ARBA00004651"/>
    </source>
</evidence>
<evidence type="ECO:0000256" key="6">
    <source>
        <dbReference type="ARBA" id="ARBA00022989"/>
    </source>
</evidence>
<dbReference type="GO" id="GO:0005886">
    <property type="term" value="C:plasma membrane"/>
    <property type="evidence" value="ECO:0007669"/>
    <property type="project" value="UniProtKB-SubCell"/>
</dbReference>
<dbReference type="PANTHER" id="PTHR11384">
    <property type="entry name" value="ATP-BINDING CASSETTE, SUB-FAMILY D MEMBER"/>
    <property type="match status" value="1"/>
</dbReference>
<dbReference type="PROSITE" id="PS00211">
    <property type="entry name" value="ABC_TRANSPORTER_1"/>
    <property type="match status" value="1"/>
</dbReference>
<dbReference type="InterPro" id="IPR027417">
    <property type="entry name" value="P-loop_NTPase"/>
</dbReference>
<organism evidence="11 12">
    <name type="scientific">Yersinia bercovieri</name>
    <dbReference type="NCBI Taxonomy" id="634"/>
    <lineage>
        <taxon>Bacteria</taxon>
        <taxon>Pseudomonadati</taxon>
        <taxon>Pseudomonadota</taxon>
        <taxon>Gammaproteobacteria</taxon>
        <taxon>Enterobacterales</taxon>
        <taxon>Yersiniaceae</taxon>
        <taxon>Yersinia</taxon>
    </lineage>
</organism>
<dbReference type="EMBL" id="PEHN01000002">
    <property type="protein sequence ID" value="PHZ28822.1"/>
    <property type="molecule type" value="Genomic_DNA"/>
</dbReference>
<feature type="transmembrane region" description="Helical" evidence="8">
    <location>
        <begin position="71"/>
        <end position="89"/>
    </location>
</feature>
<reference evidence="11 12" key="1">
    <citation type="submission" date="2017-10" db="EMBL/GenBank/DDBJ databases">
        <authorList>
            <person name="Banno H."/>
            <person name="Chua N.-H."/>
        </authorList>
    </citation>
    <scope>NUCLEOTIDE SEQUENCE [LARGE SCALE GENOMIC DNA]</scope>
    <source>
        <strain evidence="11 12">SCPM-O-B-7607</strain>
    </source>
</reference>
<evidence type="ECO:0000256" key="4">
    <source>
        <dbReference type="ARBA" id="ARBA00022741"/>
    </source>
</evidence>
<comment type="caution">
    <text evidence="11">The sequence shown here is derived from an EMBL/GenBank/DDBJ whole genome shotgun (WGS) entry which is preliminary data.</text>
</comment>
<keyword evidence="5 11" id="KW-0067">ATP-binding</keyword>
<dbReference type="InterPro" id="IPR017871">
    <property type="entry name" value="ABC_transporter-like_CS"/>
</dbReference>
<dbReference type="SUPFAM" id="SSF90123">
    <property type="entry name" value="ABC transporter transmembrane region"/>
    <property type="match status" value="1"/>
</dbReference>